<evidence type="ECO:0000256" key="8">
    <source>
        <dbReference type="ARBA" id="ARBA00023133"/>
    </source>
</evidence>
<comment type="function">
    <text evidence="1 11">Catalyzes the 6-electron oxidation of protoporphyrinogen-IX to form protoporphyrin-IX.</text>
</comment>
<dbReference type="InterPro" id="IPR036188">
    <property type="entry name" value="FAD/NAD-bd_sf"/>
</dbReference>
<dbReference type="InterPro" id="IPR002937">
    <property type="entry name" value="Amino_oxidase"/>
</dbReference>
<evidence type="ECO:0000256" key="11">
    <source>
        <dbReference type="RuleBase" id="RU367069"/>
    </source>
</evidence>
<evidence type="ECO:0000313" key="15">
    <source>
        <dbReference type="Proteomes" id="UP001355207"/>
    </source>
</evidence>
<dbReference type="EC" id="1.3.3.4" evidence="4 11"/>
<feature type="compositionally biased region" description="Low complexity" evidence="12">
    <location>
        <begin position="307"/>
        <end position="321"/>
    </location>
</feature>
<reference evidence="14 15" key="1">
    <citation type="submission" date="2024-01" db="EMBL/GenBank/DDBJ databases">
        <title>Comparative genomics of Cryptococcus and Kwoniella reveals pathogenesis evolution and contrasting modes of karyotype evolution via chromosome fusion or intercentromeric recombination.</title>
        <authorList>
            <person name="Coelho M.A."/>
            <person name="David-Palma M."/>
            <person name="Shea T."/>
            <person name="Bowers K."/>
            <person name="McGinley-Smith S."/>
            <person name="Mohammad A.W."/>
            <person name="Gnirke A."/>
            <person name="Yurkov A.M."/>
            <person name="Nowrousian M."/>
            <person name="Sun S."/>
            <person name="Cuomo C.A."/>
            <person name="Heitman J."/>
        </authorList>
    </citation>
    <scope>NUCLEOTIDE SEQUENCE [LARGE SCALE GENOMIC DNA]</scope>
    <source>
        <strain evidence="14 15">CBS 6074</strain>
    </source>
</reference>
<keyword evidence="15" id="KW-1185">Reference proteome</keyword>
<gene>
    <name evidence="14" type="ORF">L201_006863</name>
</gene>
<proteinExistence type="inferred from homology"/>
<comment type="subcellular location">
    <subcellularLocation>
        <location evidence="11">Mitochondrion inner membrane</location>
    </subcellularLocation>
</comment>
<evidence type="ECO:0000313" key="14">
    <source>
        <dbReference type="EMBL" id="WWC91911.1"/>
    </source>
</evidence>
<evidence type="ECO:0000256" key="6">
    <source>
        <dbReference type="ARBA" id="ARBA00022827"/>
    </source>
</evidence>
<evidence type="ECO:0000256" key="5">
    <source>
        <dbReference type="ARBA" id="ARBA00022630"/>
    </source>
</evidence>
<sequence>MTIPKRITILGGGLSGLTAAYRLSSPSSIISKNKLPSIKPEITLIESSDRIGGWVNSTEHEIEFNHPFTNKHLKGKCLIESGPRSIRPRGSKGALGMLKLLKDLNLQDDIIPIPFSHPSAKNRFILDTENSNKLTKLPSSLLSLLSNTKSPLLKGLLLSIIKEPFKPKPKIKLEDESVDSFFKRRFSESIAKNLGSSMVHGIYAASSKELSLRSTFPILYELENKNGSIIKGMLSSIFTRRKVKKEEEEELEILRELGEFGIESKKWSLFGIKGGLSTITNRLYQECLKNGVQFKSNESVDSLIVKSSSSSSNSSSSASSSTLDKIKENENDDIMQIKTSKGEYESDFIISALSPTNLSKLLLSPEQELPYLDYNPYTSVGVVNLVYPLPSNEIHPDGFGYLIPRPKGGNTNQENPFGILGCIFDSTAIPLKFEKGFEIEGEITKFTLMLGGPYWSSYKPILNPPESKEELIENAIKHLEIIFPKLKTHHHQGIGIKPILKLGKIHWNCIPTYLPNHGKRLNELHTKINQSKWKNKLSLIGNGYGGVGLNDCIYSSQNVIKNLLNGNRNVTGLERWENWE</sequence>
<dbReference type="Proteomes" id="UP001355207">
    <property type="component" value="Chromosome 9"/>
</dbReference>
<dbReference type="PANTHER" id="PTHR42923:SF3">
    <property type="entry name" value="PROTOPORPHYRINOGEN OXIDASE"/>
    <property type="match status" value="1"/>
</dbReference>
<evidence type="ECO:0000256" key="1">
    <source>
        <dbReference type="ARBA" id="ARBA00002600"/>
    </source>
</evidence>
<evidence type="ECO:0000256" key="12">
    <source>
        <dbReference type="SAM" id="MobiDB-lite"/>
    </source>
</evidence>
<dbReference type="NCBIfam" id="TIGR00562">
    <property type="entry name" value="proto_IX_ox"/>
    <property type="match status" value="1"/>
</dbReference>
<keyword evidence="5 11" id="KW-0285">Flavoprotein</keyword>
<dbReference type="InterPro" id="IPR050464">
    <property type="entry name" value="Zeta_carotene_desat/Oxidored"/>
</dbReference>
<comment type="catalytic activity">
    <reaction evidence="10 11">
        <text>protoporphyrinogen IX + 3 O2 = protoporphyrin IX + 3 H2O2</text>
        <dbReference type="Rhea" id="RHEA:25576"/>
        <dbReference type="ChEBI" id="CHEBI:15379"/>
        <dbReference type="ChEBI" id="CHEBI:16240"/>
        <dbReference type="ChEBI" id="CHEBI:57306"/>
        <dbReference type="ChEBI" id="CHEBI:57307"/>
        <dbReference type="EC" id="1.3.3.4"/>
    </reaction>
</comment>
<comment type="cofactor">
    <cofactor evidence="11">
        <name>FAD</name>
        <dbReference type="ChEBI" id="CHEBI:57692"/>
    </cofactor>
    <text evidence="11">Binds 1 FAD per subunit.</text>
</comment>
<dbReference type="GO" id="GO:0006782">
    <property type="term" value="P:protoporphyrinogen IX biosynthetic process"/>
    <property type="evidence" value="ECO:0007669"/>
    <property type="project" value="UniProtKB-UniRule"/>
</dbReference>
<evidence type="ECO:0000256" key="10">
    <source>
        <dbReference type="ARBA" id="ARBA00047554"/>
    </source>
</evidence>
<name>A0AAX4K2V4_9TREE</name>
<keyword evidence="7 11" id="KW-0560">Oxidoreductase</keyword>
<dbReference type="InterPro" id="IPR004572">
    <property type="entry name" value="Protoporphyrinogen_oxidase"/>
</dbReference>
<comment type="pathway">
    <text evidence="2 11">Porphyrin-containing compound metabolism; protoporphyrin-IX biosynthesis; protoporphyrin-IX from protoporphyrinogen-IX: step 1/1.</text>
</comment>
<comment type="similarity">
    <text evidence="3 11">Belongs to the protoporphyrinogen/coproporphyrinogen oxidase family. Protoporphyrinogen oxidase subfamily.</text>
</comment>
<dbReference type="Pfam" id="PF01593">
    <property type="entry name" value="Amino_oxidase"/>
    <property type="match status" value="1"/>
</dbReference>
<dbReference type="EMBL" id="CP144106">
    <property type="protein sequence ID" value="WWC91911.1"/>
    <property type="molecule type" value="Genomic_DNA"/>
</dbReference>
<dbReference type="PANTHER" id="PTHR42923">
    <property type="entry name" value="PROTOPORPHYRINOGEN OXIDASE"/>
    <property type="match status" value="1"/>
</dbReference>
<evidence type="ECO:0000259" key="13">
    <source>
        <dbReference type="Pfam" id="PF01593"/>
    </source>
</evidence>
<feature type="domain" description="Amine oxidase" evidence="13">
    <location>
        <begin position="14"/>
        <end position="484"/>
    </location>
</feature>
<keyword evidence="9 11" id="KW-0627">Porphyrin biosynthesis</keyword>
<dbReference type="RefSeq" id="XP_066078673.1">
    <property type="nucleotide sequence ID" value="XM_066222576.1"/>
</dbReference>
<feature type="region of interest" description="Disordered" evidence="12">
    <location>
        <begin position="307"/>
        <end position="331"/>
    </location>
</feature>
<accession>A0AAX4K2V4</accession>
<keyword evidence="8 11" id="KW-0350">Heme biosynthesis</keyword>
<protein>
    <recommendedName>
        <fullName evidence="4 11">Protoporphyrinogen oxidase</fullName>
        <ecNumber evidence="4 11">1.3.3.4</ecNumber>
    </recommendedName>
</protein>
<dbReference type="GeneID" id="91097532"/>
<evidence type="ECO:0000256" key="7">
    <source>
        <dbReference type="ARBA" id="ARBA00023002"/>
    </source>
</evidence>
<dbReference type="SUPFAM" id="SSF51905">
    <property type="entry name" value="FAD/NAD(P)-binding domain"/>
    <property type="match status" value="1"/>
</dbReference>
<organism evidence="14 15">
    <name type="scientific">Kwoniella dendrophila CBS 6074</name>
    <dbReference type="NCBI Taxonomy" id="1295534"/>
    <lineage>
        <taxon>Eukaryota</taxon>
        <taxon>Fungi</taxon>
        <taxon>Dikarya</taxon>
        <taxon>Basidiomycota</taxon>
        <taxon>Agaricomycotina</taxon>
        <taxon>Tremellomycetes</taxon>
        <taxon>Tremellales</taxon>
        <taxon>Cryptococcaceae</taxon>
        <taxon>Kwoniella</taxon>
    </lineage>
</organism>
<dbReference type="AlphaFoldDB" id="A0AAX4K2V4"/>
<evidence type="ECO:0000256" key="2">
    <source>
        <dbReference type="ARBA" id="ARBA00005073"/>
    </source>
</evidence>
<dbReference type="SUPFAM" id="SSF54373">
    <property type="entry name" value="FAD-linked reductases, C-terminal domain"/>
    <property type="match status" value="1"/>
</dbReference>
<keyword evidence="6 11" id="KW-0274">FAD</keyword>
<evidence type="ECO:0000256" key="4">
    <source>
        <dbReference type="ARBA" id="ARBA00012867"/>
    </source>
</evidence>
<evidence type="ECO:0000256" key="3">
    <source>
        <dbReference type="ARBA" id="ARBA00010551"/>
    </source>
</evidence>
<dbReference type="GO" id="GO:0004729">
    <property type="term" value="F:oxygen-dependent protoporphyrinogen oxidase activity"/>
    <property type="evidence" value="ECO:0007669"/>
    <property type="project" value="UniProtKB-UniRule"/>
</dbReference>
<dbReference type="Gene3D" id="3.50.50.60">
    <property type="entry name" value="FAD/NAD(P)-binding domain"/>
    <property type="match status" value="1"/>
</dbReference>
<evidence type="ECO:0000256" key="9">
    <source>
        <dbReference type="ARBA" id="ARBA00023244"/>
    </source>
</evidence>
<dbReference type="GO" id="GO:0005743">
    <property type="term" value="C:mitochondrial inner membrane"/>
    <property type="evidence" value="ECO:0007669"/>
    <property type="project" value="UniProtKB-SubCell"/>
</dbReference>